<proteinExistence type="predicted"/>
<protein>
    <submittedName>
        <fullName evidence="1">WD40 repeat domain-containing protein</fullName>
    </submittedName>
</protein>
<gene>
    <name evidence="1" type="ORF">ABXS05_04025</name>
</gene>
<sequence>MLAASAVYYWFRQHQHAELLRLNGEAAQMVARNRAFEAAGVGGGAPRSDAADPSGESEPRLVVQAGNAFGNGPTAMSRDGRLLLTADQFDDLRLWDVATATLLRRFPDTGEQNYKVIKGLDFLRDADAFLVWYRNKARSQDDLTLWDTRGGNVIRTFVPCEASQISTMALSRGGRRAVIACNKGGIALWDVETGALVRSLLADHPGRAAPADVVAISPDGRAILVSWKDPVSSRWETASFDAESGGKTCTMPDQRPALSCLVEGDRRYCQMQAARQEAGRVFSLDGRGVLLLDAGGGDAIAWDVGRCVATARSAPPGPVVAASARNPRALSRMSDSSLVLWDVATGIRLAAWPRGDPGDRQQALDFSADGGLVIIKADGSGAYLWSTIDGTSRFIPQSRFTRNFQFASDGQSVLSAEFDYPVRLWQGADHKAGREAENKAENAWREISLAGNPNVSRLSFGPNSRYLQVASGSRVVQWDLDTGQGTLADVAMSPAHGAVVSRDGRWKAIESRDENGGVELRDGRSGALLVTLHANQSPTSGRAETLVLAPDGRFVTNTDPRRVLALVRGTSILRLDDYIRQNQRASLTELLGEQATTGP</sequence>
<dbReference type="Gene3D" id="2.130.10.10">
    <property type="entry name" value="YVTN repeat-like/Quinoprotein amine dehydrogenase"/>
    <property type="match status" value="3"/>
</dbReference>
<dbReference type="RefSeq" id="WP_367623002.1">
    <property type="nucleotide sequence ID" value="NZ_JBFNQD010000001.1"/>
</dbReference>
<evidence type="ECO:0000313" key="2">
    <source>
        <dbReference type="Proteomes" id="UP001555786"/>
    </source>
</evidence>
<dbReference type="Proteomes" id="UP001555786">
    <property type="component" value="Unassembled WGS sequence"/>
</dbReference>
<reference evidence="1 2" key="1">
    <citation type="submission" date="2024-07" db="EMBL/GenBank/DDBJ databases">
        <title>Description of Labrys sedimenti sp. nov., isolated from a diclofenac-degrading enrichment culture.</title>
        <authorList>
            <person name="Tancsics A."/>
            <person name="Csepanyi A."/>
        </authorList>
    </citation>
    <scope>NUCLEOTIDE SEQUENCE [LARGE SCALE GENOMIC DNA]</scope>
    <source>
        <strain evidence="1 2">LMG 23578</strain>
    </source>
</reference>
<dbReference type="PANTHER" id="PTHR19879:SF9">
    <property type="entry name" value="TRANSCRIPTION INITIATION FACTOR TFIID SUBUNIT 5"/>
    <property type="match status" value="1"/>
</dbReference>
<keyword evidence="2" id="KW-1185">Reference proteome</keyword>
<dbReference type="PANTHER" id="PTHR19879">
    <property type="entry name" value="TRANSCRIPTION INITIATION FACTOR TFIID"/>
    <property type="match status" value="1"/>
</dbReference>
<comment type="caution">
    <text evidence="1">The sequence shown here is derived from an EMBL/GenBank/DDBJ whole genome shotgun (WGS) entry which is preliminary data.</text>
</comment>
<organism evidence="1 2">
    <name type="scientific">Labrys neptuniae</name>
    <dbReference type="NCBI Taxonomy" id="376174"/>
    <lineage>
        <taxon>Bacteria</taxon>
        <taxon>Pseudomonadati</taxon>
        <taxon>Pseudomonadota</taxon>
        <taxon>Alphaproteobacteria</taxon>
        <taxon>Hyphomicrobiales</taxon>
        <taxon>Xanthobacteraceae</taxon>
        <taxon>Labrys</taxon>
    </lineage>
</organism>
<dbReference type="SUPFAM" id="SSF82171">
    <property type="entry name" value="DPP6 N-terminal domain-like"/>
    <property type="match status" value="1"/>
</dbReference>
<dbReference type="EMBL" id="JBFNQD010000001">
    <property type="protein sequence ID" value="MEW9304690.1"/>
    <property type="molecule type" value="Genomic_DNA"/>
</dbReference>
<name>A0ABV3PGF9_9HYPH</name>
<evidence type="ECO:0000313" key="1">
    <source>
        <dbReference type="EMBL" id="MEW9304690.1"/>
    </source>
</evidence>
<accession>A0ABV3PGF9</accession>
<dbReference type="InterPro" id="IPR015943">
    <property type="entry name" value="WD40/YVTN_repeat-like_dom_sf"/>
</dbReference>